<dbReference type="InterPro" id="IPR015422">
    <property type="entry name" value="PyrdxlP-dep_Trfase_small"/>
</dbReference>
<protein>
    <recommendedName>
        <fullName evidence="3">DegT/DnrJ/EryC1/StrS aminotransferase family protein</fullName>
    </recommendedName>
</protein>
<organism evidence="1 2">
    <name type="scientific">bacterium (Candidatus Blackallbacteria) CG17_big_fil_post_rev_8_21_14_2_50_48_46</name>
    <dbReference type="NCBI Taxonomy" id="2014261"/>
    <lineage>
        <taxon>Bacteria</taxon>
        <taxon>Candidatus Blackallbacteria</taxon>
    </lineage>
</organism>
<dbReference type="Gene3D" id="3.90.1150.10">
    <property type="entry name" value="Aspartate Aminotransferase, domain 1"/>
    <property type="match status" value="1"/>
</dbReference>
<dbReference type="SUPFAM" id="SSF53383">
    <property type="entry name" value="PLP-dependent transferases"/>
    <property type="match status" value="1"/>
</dbReference>
<comment type="caution">
    <text evidence="1">The sequence shown here is derived from an EMBL/GenBank/DDBJ whole genome shotgun (WGS) entry which is preliminary data.</text>
</comment>
<dbReference type="Proteomes" id="UP000231019">
    <property type="component" value="Unassembled WGS sequence"/>
</dbReference>
<name>A0A2M7G6C0_9BACT</name>
<dbReference type="EMBL" id="PFFQ01000023">
    <property type="protein sequence ID" value="PIW17453.1"/>
    <property type="molecule type" value="Genomic_DNA"/>
</dbReference>
<accession>A0A2M7G6C0</accession>
<gene>
    <name evidence="1" type="ORF">COW36_08110</name>
</gene>
<sequence>MFLGGLFAYHEINLQAEPHWPFPESALFTWNARSALYLLIQSLKPERIWLPSFICPQLIDAVSEQVKISFYEIDQTLKPVHLRWTQKLRSDDLVLCPIYFGMLPSTAFIQALQDSPASMVVDAAQGLFVKSLFPDGYTLYSPRKWLGIPDGGVLTGPRISLKFNELPPPPAVPWLKMQKALLLRRDFDFKGKHDIQLQAEWFHLYQRAETEQKTGAYAMSSHSRAILNHAVNYSEIARIRRENFKYLLDQIPDLAVFKELPEQAVPLGFPIQTPQRDKLQHSLAKAQIYCPVHWRLENRIPSEFQNSHLLSEQILTLPIDQRYQEQEMHYLLKHLLKSLKSV</sequence>
<reference evidence="1 2" key="1">
    <citation type="submission" date="2017-09" db="EMBL/GenBank/DDBJ databases">
        <title>Depth-based differentiation of microbial function through sediment-hosted aquifers and enrichment of novel symbionts in the deep terrestrial subsurface.</title>
        <authorList>
            <person name="Probst A.J."/>
            <person name="Ladd B."/>
            <person name="Jarett J.K."/>
            <person name="Geller-Mcgrath D.E."/>
            <person name="Sieber C.M."/>
            <person name="Emerson J.B."/>
            <person name="Anantharaman K."/>
            <person name="Thomas B.C."/>
            <person name="Malmstrom R."/>
            <person name="Stieglmeier M."/>
            <person name="Klingl A."/>
            <person name="Woyke T."/>
            <person name="Ryan C.M."/>
            <person name="Banfield J.F."/>
        </authorList>
    </citation>
    <scope>NUCLEOTIDE SEQUENCE [LARGE SCALE GENOMIC DNA]</scope>
    <source>
        <strain evidence="1">CG17_big_fil_post_rev_8_21_14_2_50_48_46</strain>
    </source>
</reference>
<dbReference type="InterPro" id="IPR015424">
    <property type="entry name" value="PyrdxlP-dep_Trfase"/>
</dbReference>
<dbReference type="AlphaFoldDB" id="A0A2M7G6C0"/>
<evidence type="ECO:0008006" key="3">
    <source>
        <dbReference type="Google" id="ProtNLM"/>
    </source>
</evidence>
<evidence type="ECO:0000313" key="1">
    <source>
        <dbReference type="EMBL" id="PIW17453.1"/>
    </source>
</evidence>
<evidence type="ECO:0000313" key="2">
    <source>
        <dbReference type="Proteomes" id="UP000231019"/>
    </source>
</evidence>
<proteinExistence type="predicted"/>